<proteinExistence type="predicted"/>
<evidence type="ECO:0000313" key="4">
    <source>
        <dbReference type="EMBL" id="RCV25005.1"/>
    </source>
</evidence>
<name>A0A368R487_SETIT</name>
<dbReference type="PANTHER" id="PTHR46667">
    <property type="entry name" value="OS05G0182700 PROTEIN"/>
    <property type="match status" value="1"/>
</dbReference>
<keyword evidence="2" id="KW-0732">Signal</keyword>
<keyword evidence="1" id="KW-0812">Transmembrane</keyword>
<accession>A0A368R487</accession>
<gene>
    <name evidence="4" type="ORF">SETIT_5G132000v2</name>
</gene>
<evidence type="ECO:0000259" key="3">
    <source>
        <dbReference type="Pfam" id="PF07889"/>
    </source>
</evidence>
<reference evidence="4" key="2">
    <citation type="submission" date="2015-07" db="EMBL/GenBank/DDBJ databases">
        <authorList>
            <person name="Noorani M."/>
        </authorList>
    </citation>
    <scope>NUCLEOTIDE SEQUENCE</scope>
    <source>
        <strain evidence="4">Yugu1</strain>
    </source>
</reference>
<feature type="signal peptide" evidence="2">
    <location>
        <begin position="1"/>
        <end position="24"/>
    </location>
</feature>
<dbReference type="AlphaFoldDB" id="A0A368R487"/>
<feature type="chain" id="PRO_5016737498" description="DUF1664 domain-containing protein" evidence="2">
    <location>
        <begin position="25"/>
        <end position="296"/>
    </location>
</feature>
<feature type="domain" description="DUF1664" evidence="3">
    <location>
        <begin position="94"/>
        <end position="217"/>
    </location>
</feature>
<dbReference type="PANTHER" id="PTHR46667:SF4">
    <property type="entry name" value="DUF1664 DOMAIN-CONTAINING PROTEIN"/>
    <property type="match status" value="1"/>
</dbReference>
<dbReference type="STRING" id="4555.A0A368R487"/>
<evidence type="ECO:0000256" key="2">
    <source>
        <dbReference type="SAM" id="SignalP"/>
    </source>
</evidence>
<dbReference type="InterPro" id="IPR012458">
    <property type="entry name" value="DUF1664"/>
</dbReference>
<feature type="transmembrane region" description="Helical" evidence="1">
    <location>
        <begin position="98"/>
        <end position="116"/>
    </location>
</feature>
<sequence>MAMAQAGMQLTKAALLVGVGLVGSQLPKVAEIFVELQGSMREKGADSAAATESVADVGNEALQLAQLQIEMMTRQLRQLSSNNNAVIQVDMGKGAGSALILPAVAVGAVGYCYMWWKGISFSSLMYVTKRNMANAVASMTKHLEQVQGSLAAAKKHLSQRIQHLDDKLEQQKEISGEIFDQVTGAKLKIKSIGSDMDKIKNMVMGLDHKMDSIEAKQNYSCAAVNYLCKFIEQRGEKLPERVEGLQRTVRRIGYSSSESSGLGFGQLLTIESTSPSASAERMLRSTGISAARSILP</sequence>
<dbReference type="Pfam" id="PF07889">
    <property type="entry name" value="DUF1664"/>
    <property type="match status" value="1"/>
</dbReference>
<keyword evidence="1" id="KW-0472">Membrane</keyword>
<keyword evidence="1" id="KW-1133">Transmembrane helix</keyword>
<evidence type="ECO:0000256" key="1">
    <source>
        <dbReference type="SAM" id="Phobius"/>
    </source>
</evidence>
<dbReference type="EMBL" id="CM003532">
    <property type="protein sequence ID" value="RCV25005.1"/>
    <property type="molecule type" value="Genomic_DNA"/>
</dbReference>
<dbReference type="OrthoDB" id="666003at2759"/>
<reference evidence="4" key="1">
    <citation type="journal article" date="2012" name="Nat. Biotechnol.">
        <title>Reference genome sequence of the model plant Setaria.</title>
        <authorList>
            <person name="Bennetzen J.L."/>
            <person name="Schmutz J."/>
            <person name="Wang H."/>
            <person name="Percifield R."/>
            <person name="Hawkins J."/>
            <person name="Pontaroli A.C."/>
            <person name="Estep M."/>
            <person name="Feng L."/>
            <person name="Vaughn J.N."/>
            <person name="Grimwood J."/>
            <person name="Jenkins J."/>
            <person name="Barry K."/>
            <person name="Lindquist E."/>
            <person name="Hellsten U."/>
            <person name="Deshpande S."/>
            <person name="Wang X."/>
            <person name="Wu X."/>
            <person name="Mitros T."/>
            <person name="Triplett J."/>
            <person name="Yang X."/>
            <person name="Ye C.Y."/>
            <person name="Mauro-Herrera M."/>
            <person name="Wang L."/>
            <person name="Li P."/>
            <person name="Sharma M."/>
            <person name="Sharma R."/>
            <person name="Ronald P.C."/>
            <person name="Panaud O."/>
            <person name="Kellogg E.A."/>
            <person name="Brutnell T.P."/>
            <person name="Doust A.N."/>
            <person name="Tuskan G.A."/>
            <person name="Rokhsar D."/>
            <person name="Devos K.M."/>
        </authorList>
    </citation>
    <scope>NUCLEOTIDE SEQUENCE [LARGE SCALE GENOMIC DNA]</scope>
    <source>
        <strain evidence="4">Yugu1</strain>
    </source>
</reference>
<protein>
    <recommendedName>
        <fullName evidence="3">DUF1664 domain-containing protein</fullName>
    </recommendedName>
</protein>
<organism evidence="4">
    <name type="scientific">Setaria italica</name>
    <name type="common">Foxtail millet</name>
    <name type="synonym">Panicum italicum</name>
    <dbReference type="NCBI Taxonomy" id="4555"/>
    <lineage>
        <taxon>Eukaryota</taxon>
        <taxon>Viridiplantae</taxon>
        <taxon>Streptophyta</taxon>
        <taxon>Embryophyta</taxon>
        <taxon>Tracheophyta</taxon>
        <taxon>Spermatophyta</taxon>
        <taxon>Magnoliopsida</taxon>
        <taxon>Liliopsida</taxon>
        <taxon>Poales</taxon>
        <taxon>Poaceae</taxon>
        <taxon>PACMAD clade</taxon>
        <taxon>Panicoideae</taxon>
        <taxon>Panicodae</taxon>
        <taxon>Paniceae</taxon>
        <taxon>Cenchrinae</taxon>
        <taxon>Setaria</taxon>
    </lineage>
</organism>